<keyword evidence="2" id="KW-0472">Membrane</keyword>
<keyword evidence="2" id="KW-0812">Transmembrane</keyword>
<keyword evidence="3" id="KW-1185">Reference proteome</keyword>
<accession>A0A914QZV8</accession>
<feature type="compositionally biased region" description="Low complexity" evidence="1">
    <location>
        <begin position="344"/>
        <end position="364"/>
    </location>
</feature>
<name>A0A914QZV8_9BILA</name>
<dbReference type="AlphaFoldDB" id="A0A914QZV8"/>
<proteinExistence type="predicted"/>
<feature type="region of interest" description="Disordered" evidence="1">
    <location>
        <begin position="326"/>
        <end position="367"/>
    </location>
</feature>
<evidence type="ECO:0000256" key="2">
    <source>
        <dbReference type="SAM" id="Phobius"/>
    </source>
</evidence>
<keyword evidence="2" id="KW-1133">Transmembrane helix</keyword>
<evidence type="ECO:0000313" key="3">
    <source>
        <dbReference type="Proteomes" id="UP000887578"/>
    </source>
</evidence>
<evidence type="ECO:0000256" key="1">
    <source>
        <dbReference type="SAM" id="MobiDB-lite"/>
    </source>
</evidence>
<feature type="transmembrane region" description="Helical" evidence="2">
    <location>
        <begin position="385"/>
        <end position="404"/>
    </location>
</feature>
<sequence>MPTIIPLDDASTSSILDSTIIDEDFQSQIPFDDNIETTLHECQQNYYQVRRIMNDYDPMAEEHKDVRKALRISAKENVKKLTAIVKALPRNLNMDQINEVDVLQKDWKSALEELGPTDEDEIDPNEQMEIDQTTVNEIKVQLAEMKAALKQLLISDVEKMTIADLEGFILERKEIWENLMKRKSSLMQLAEQPGNRYNNGELVNLLQIVDQSLYTIGDSTLFLQKSIEKYHSLGNLKESLELLKSKLGTNELIGSKTAEEIQNELQLCQERMDTLETVCNGLTTQVGDLAALNGNRKPGKQAKFWKELNQYKNSLKQLKEKFAKASIKPPSPAQIRKRKTKEISTNTSAVSTTSTSTTTATVPRRPTPLPRRIVQTFKDSRGLQFLLGATVSLLLGLILISYFVDDTPQNNWRKMFGPQLDYVNGAPPS</sequence>
<protein>
    <submittedName>
        <fullName evidence="4">Uncharacterized protein</fullName>
    </submittedName>
</protein>
<dbReference type="Proteomes" id="UP000887578">
    <property type="component" value="Unplaced"/>
</dbReference>
<organism evidence="3 4">
    <name type="scientific">Panagrolaimus davidi</name>
    <dbReference type="NCBI Taxonomy" id="227884"/>
    <lineage>
        <taxon>Eukaryota</taxon>
        <taxon>Metazoa</taxon>
        <taxon>Ecdysozoa</taxon>
        <taxon>Nematoda</taxon>
        <taxon>Chromadorea</taxon>
        <taxon>Rhabditida</taxon>
        <taxon>Tylenchina</taxon>
        <taxon>Panagrolaimomorpha</taxon>
        <taxon>Panagrolaimoidea</taxon>
        <taxon>Panagrolaimidae</taxon>
        <taxon>Panagrolaimus</taxon>
    </lineage>
</organism>
<dbReference type="WBParaSite" id="PDA_v2.g9465.t1">
    <property type="protein sequence ID" value="PDA_v2.g9465.t1"/>
    <property type="gene ID" value="PDA_v2.g9465"/>
</dbReference>
<evidence type="ECO:0000313" key="4">
    <source>
        <dbReference type="WBParaSite" id="PDA_v2.g9465.t1"/>
    </source>
</evidence>
<reference evidence="4" key="1">
    <citation type="submission" date="2022-11" db="UniProtKB">
        <authorList>
            <consortium name="WormBaseParasite"/>
        </authorList>
    </citation>
    <scope>IDENTIFICATION</scope>
</reference>